<reference evidence="6 7" key="1">
    <citation type="submission" date="2020-10" db="EMBL/GenBank/DDBJ databases">
        <title>The Coptis chinensis genome and diversification of protoberbering-type alkaloids.</title>
        <authorList>
            <person name="Wang B."/>
            <person name="Shu S."/>
            <person name="Song C."/>
            <person name="Liu Y."/>
        </authorList>
    </citation>
    <scope>NUCLEOTIDE SEQUENCE [LARGE SCALE GENOMIC DNA]</scope>
    <source>
        <strain evidence="6">HL-2020</strain>
        <tissue evidence="6">Leaf</tissue>
    </source>
</reference>
<comment type="similarity">
    <text evidence="2">Belongs to the glutaredoxin family. CC-type subfamily.</text>
</comment>
<keyword evidence="3" id="KW-0963">Cytoplasm</keyword>
<keyword evidence="7" id="KW-1185">Reference proteome</keyword>
<dbReference type="SUPFAM" id="SSF52833">
    <property type="entry name" value="Thioredoxin-like"/>
    <property type="match status" value="1"/>
</dbReference>
<name>A0A835GWF6_9MAGN</name>
<dbReference type="Proteomes" id="UP000631114">
    <property type="component" value="Unassembled WGS sequence"/>
</dbReference>
<dbReference type="GO" id="GO:0005737">
    <property type="term" value="C:cytoplasm"/>
    <property type="evidence" value="ECO:0007669"/>
    <property type="project" value="UniProtKB-SubCell"/>
</dbReference>
<dbReference type="InterPro" id="IPR011905">
    <property type="entry name" value="GlrX-like_pln_2"/>
</dbReference>
<evidence type="ECO:0000259" key="5">
    <source>
        <dbReference type="Pfam" id="PF00462"/>
    </source>
</evidence>
<keyword evidence="4" id="KW-0676">Redox-active center</keyword>
<evidence type="ECO:0000256" key="4">
    <source>
        <dbReference type="ARBA" id="ARBA00023284"/>
    </source>
</evidence>
<dbReference type="Gene3D" id="3.40.30.10">
    <property type="entry name" value="Glutaredoxin"/>
    <property type="match status" value="1"/>
</dbReference>
<evidence type="ECO:0000256" key="2">
    <source>
        <dbReference type="ARBA" id="ARBA00007568"/>
    </source>
</evidence>
<dbReference type="NCBIfam" id="TIGR02189">
    <property type="entry name" value="GlrX-like_plant"/>
    <property type="match status" value="1"/>
</dbReference>
<dbReference type="OrthoDB" id="418495at2759"/>
<proteinExistence type="inferred from homology"/>
<accession>A0A835GWF6</accession>
<organism evidence="6 7">
    <name type="scientific">Coptis chinensis</name>
    <dbReference type="NCBI Taxonomy" id="261450"/>
    <lineage>
        <taxon>Eukaryota</taxon>
        <taxon>Viridiplantae</taxon>
        <taxon>Streptophyta</taxon>
        <taxon>Embryophyta</taxon>
        <taxon>Tracheophyta</taxon>
        <taxon>Spermatophyta</taxon>
        <taxon>Magnoliopsida</taxon>
        <taxon>Ranunculales</taxon>
        <taxon>Ranunculaceae</taxon>
        <taxon>Coptidoideae</taxon>
        <taxon>Coptis</taxon>
    </lineage>
</organism>
<evidence type="ECO:0000256" key="3">
    <source>
        <dbReference type="ARBA" id="ARBA00022490"/>
    </source>
</evidence>
<dbReference type="PROSITE" id="PS51354">
    <property type="entry name" value="GLUTAREDOXIN_2"/>
    <property type="match status" value="1"/>
</dbReference>
<comment type="caution">
    <text evidence="6">The sequence shown here is derived from an EMBL/GenBank/DDBJ whole genome shotgun (WGS) entry which is preliminary data.</text>
</comment>
<dbReference type="EMBL" id="JADFTS010000009">
    <property type="protein sequence ID" value="KAF9588659.1"/>
    <property type="molecule type" value="Genomic_DNA"/>
</dbReference>
<evidence type="ECO:0000313" key="7">
    <source>
        <dbReference type="Proteomes" id="UP000631114"/>
    </source>
</evidence>
<evidence type="ECO:0000256" key="1">
    <source>
        <dbReference type="ARBA" id="ARBA00004496"/>
    </source>
</evidence>
<evidence type="ECO:0000313" key="6">
    <source>
        <dbReference type="EMBL" id="KAF9588659.1"/>
    </source>
</evidence>
<dbReference type="PANTHER" id="PTHR10168">
    <property type="entry name" value="GLUTAREDOXIN"/>
    <property type="match status" value="1"/>
</dbReference>
<dbReference type="AlphaFoldDB" id="A0A835GWF6"/>
<dbReference type="InterPro" id="IPR036249">
    <property type="entry name" value="Thioredoxin-like_sf"/>
</dbReference>
<dbReference type="Pfam" id="PF00462">
    <property type="entry name" value="Glutaredoxin"/>
    <property type="match status" value="1"/>
</dbReference>
<dbReference type="InterPro" id="IPR002109">
    <property type="entry name" value="Glutaredoxin"/>
</dbReference>
<protein>
    <recommendedName>
        <fullName evidence="5">Glutaredoxin domain-containing protein</fullName>
    </recommendedName>
</protein>
<gene>
    <name evidence="6" type="ORF">IFM89_014380</name>
</gene>
<sequence>MQQAIPFKKWTPGSKESVVNQSSSIVKKEEEALNNEGVLKRPKDMVSENAVLVLGRRGCCMCHVMKQLLLVHGVNPVICEVDQAEEIDVVNELGTIGSDREKNDKLQFPSVYIGGKLFGDLNRLIAAHISGELVPILKQAGALWL</sequence>
<comment type="subcellular location">
    <subcellularLocation>
        <location evidence="1">Cytoplasm</location>
    </subcellularLocation>
</comment>
<feature type="domain" description="Glutaredoxin" evidence="5">
    <location>
        <begin position="51"/>
        <end position="117"/>
    </location>
</feature>